<feature type="compositionally biased region" description="Basic and acidic residues" evidence="6">
    <location>
        <begin position="199"/>
        <end position="212"/>
    </location>
</feature>
<reference evidence="9 10" key="1">
    <citation type="submission" date="2019-01" db="EMBL/GenBank/DDBJ databases">
        <authorList>
            <person name="Ferrante I. M."/>
        </authorList>
    </citation>
    <scope>NUCLEOTIDE SEQUENCE [LARGE SCALE GENOMIC DNA]</scope>
    <source>
        <strain evidence="9 10">B856</strain>
    </source>
</reference>
<evidence type="ECO:0000256" key="4">
    <source>
        <dbReference type="ARBA" id="ARBA00022989"/>
    </source>
</evidence>
<keyword evidence="10" id="KW-1185">Reference proteome</keyword>
<evidence type="ECO:0000256" key="2">
    <source>
        <dbReference type="ARBA" id="ARBA00022475"/>
    </source>
</evidence>
<dbReference type="AlphaFoldDB" id="A0A448Z5W2"/>
<feature type="transmembrane region" description="Helical" evidence="7">
    <location>
        <begin position="274"/>
        <end position="292"/>
    </location>
</feature>
<keyword evidence="5 7" id="KW-0472">Membrane</keyword>
<feature type="compositionally biased region" description="Low complexity" evidence="6">
    <location>
        <begin position="537"/>
        <end position="549"/>
    </location>
</feature>
<feature type="region of interest" description="Disordered" evidence="6">
    <location>
        <begin position="187"/>
        <end position="246"/>
    </location>
</feature>
<feature type="compositionally biased region" description="Polar residues" evidence="6">
    <location>
        <begin position="1"/>
        <end position="11"/>
    </location>
</feature>
<feature type="transmembrane region" description="Helical" evidence="7">
    <location>
        <begin position="444"/>
        <end position="466"/>
    </location>
</feature>
<feature type="transmembrane region" description="Helical" evidence="7">
    <location>
        <begin position="352"/>
        <end position="376"/>
    </location>
</feature>
<evidence type="ECO:0000313" key="9">
    <source>
        <dbReference type="EMBL" id="VEU37421.1"/>
    </source>
</evidence>
<organism evidence="9 10">
    <name type="scientific">Pseudo-nitzschia multistriata</name>
    <dbReference type="NCBI Taxonomy" id="183589"/>
    <lineage>
        <taxon>Eukaryota</taxon>
        <taxon>Sar</taxon>
        <taxon>Stramenopiles</taxon>
        <taxon>Ochrophyta</taxon>
        <taxon>Bacillariophyta</taxon>
        <taxon>Bacillariophyceae</taxon>
        <taxon>Bacillariophycidae</taxon>
        <taxon>Bacillariales</taxon>
        <taxon>Bacillariaceae</taxon>
        <taxon>Pseudo-nitzschia</taxon>
    </lineage>
</organism>
<feature type="compositionally biased region" description="Low complexity" evidence="6">
    <location>
        <begin position="157"/>
        <end position="173"/>
    </location>
</feature>
<evidence type="ECO:0000256" key="5">
    <source>
        <dbReference type="ARBA" id="ARBA00023136"/>
    </source>
</evidence>
<dbReference type="InterPro" id="IPR032816">
    <property type="entry name" value="VTT_dom"/>
</dbReference>
<dbReference type="InterPro" id="IPR015414">
    <property type="entry name" value="TMEM64"/>
</dbReference>
<feature type="domain" description="VTT" evidence="8">
    <location>
        <begin position="332"/>
        <end position="459"/>
    </location>
</feature>
<feature type="transmembrane region" description="Helical" evidence="7">
    <location>
        <begin position="478"/>
        <end position="500"/>
    </location>
</feature>
<protein>
    <recommendedName>
        <fullName evidence="8">VTT domain-containing protein</fullName>
    </recommendedName>
</protein>
<dbReference type="GO" id="GO:0005886">
    <property type="term" value="C:plasma membrane"/>
    <property type="evidence" value="ECO:0007669"/>
    <property type="project" value="UniProtKB-SubCell"/>
</dbReference>
<dbReference type="PANTHER" id="PTHR12677:SF59">
    <property type="entry name" value="GOLGI APPARATUS MEMBRANE PROTEIN TVP38-RELATED"/>
    <property type="match status" value="1"/>
</dbReference>
<dbReference type="PANTHER" id="PTHR12677">
    <property type="entry name" value="GOLGI APPARATUS MEMBRANE PROTEIN TVP38-RELATED"/>
    <property type="match status" value="1"/>
</dbReference>
<dbReference type="Proteomes" id="UP000291116">
    <property type="component" value="Unassembled WGS sequence"/>
</dbReference>
<keyword evidence="2" id="KW-1003">Cell membrane</keyword>
<feature type="transmembrane region" description="Helical" evidence="7">
    <location>
        <begin position="328"/>
        <end position="346"/>
    </location>
</feature>
<dbReference type="EMBL" id="CAACVS010000126">
    <property type="protein sequence ID" value="VEU37421.1"/>
    <property type="molecule type" value="Genomic_DNA"/>
</dbReference>
<feature type="region of interest" description="Disordered" evidence="6">
    <location>
        <begin position="524"/>
        <end position="603"/>
    </location>
</feature>
<dbReference type="OrthoDB" id="166803at2759"/>
<keyword evidence="4 7" id="KW-1133">Transmembrane helix</keyword>
<evidence type="ECO:0000256" key="1">
    <source>
        <dbReference type="ARBA" id="ARBA00004651"/>
    </source>
</evidence>
<feature type="compositionally biased region" description="Low complexity" evidence="6">
    <location>
        <begin position="565"/>
        <end position="587"/>
    </location>
</feature>
<keyword evidence="3 7" id="KW-0812">Transmembrane</keyword>
<accession>A0A448Z5W2</accession>
<gene>
    <name evidence="9" type="ORF">PSNMU_V1.4_AUG-EV-PASAV3_0042400</name>
</gene>
<evidence type="ECO:0000256" key="6">
    <source>
        <dbReference type="SAM" id="MobiDB-lite"/>
    </source>
</evidence>
<feature type="compositionally biased region" description="Polar residues" evidence="6">
    <location>
        <begin position="93"/>
        <end position="120"/>
    </location>
</feature>
<name>A0A448Z5W2_9STRA</name>
<evidence type="ECO:0000256" key="3">
    <source>
        <dbReference type="ARBA" id="ARBA00022692"/>
    </source>
</evidence>
<evidence type="ECO:0000313" key="10">
    <source>
        <dbReference type="Proteomes" id="UP000291116"/>
    </source>
</evidence>
<feature type="region of interest" description="Disordered" evidence="6">
    <location>
        <begin position="92"/>
        <end position="174"/>
    </location>
</feature>
<evidence type="ECO:0000256" key="7">
    <source>
        <dbReference type="SAM" id="Phobius"/>
    </source>
</evidence>
<dbReference type="Pfam" id="PF09335">
    <property type="entry name" value="VTT_dom"/>
    <property type="match status" value="1"/>
</dbReference>
<sequence length="611" mass="67109">MPSKKQSLTAPSESEKATGGTEGEAQEEPPPPPELLVRRNDIGGTTRSRSFVELTIRGETVGALETTPPPEPPARRSLLWQAFSCNLFEANRKSSSQELTEKLQQQEVDSLASSNSSWDRNPSGVPYAKIGGPQSSSLPPPQFLHQQEEMPPPSFLHQQEQNPNPRQPQNHPRAFGSEIRMNSFSRNEATSPLQSDYPLHSRENSFNHRGVDYRGASAGAGDRNDPSNASKHKPPDTESPPTEPTRWQEFTTELKSLLVDLIKYGKAKTWKKKILTAVLFVVSVLVFYDLFFGKQDFIVTWLHAFVLWMTTHQASAVFAFVGIFVLSTLAFVPPTLLVFGAGYAFTVAMDSALAGVTAAVLSSFLGSCIGAVLAFIRSRYMMRDLVKLFANRYPLVRAIDQALKVRHGFRLMLLLRFCPVIPYNALNYCCGITGVTLYDFTLSLVGILPFQIFTIVLGATAGTVELKNLKNEYTRGEMGAFVGFLVIGIAFGLVAVVYAWRLVKWEIKRELGLSTEEFEYMIQPPPAEGHDRGLGTGSSERSGSSSPGSYHLQDDGEGSFRDPSAGRSTGNANASASAIATSGTPPARGVTPPARGTPFQEEGEEWFWMWA</sequence>
<feature type="region of interest" description="Disordered" evidence="6">
    <location>
        <begin position="1"/>
        <end position="77"/>
    </location>
</feature>
<comment type="subcellular location">
    <subcellularLocation>
        <location evidence="1">Cell membrane</location>
        <topology evidence="1">Multi-pass membrane protein</topology>
    </subcellularLocation>
</comment>
<proteinExistence type="predicted"/>
<evidence type="ECO:0000259" key="8">
    <source>
        <dbReference type="Pfam" id="PF09335"/>
    </source>
</evidence>